<dbReference type="InterPro" id="IPR013815">
    <property type="entry name" value="ATP_grasp_subdomain_1"/>
</dbReference>
<dbReference type="Gene3D" id="3.30.470.20">
    <property type="entry name" value="ATP-grasp fold, B domain"/>
    <property type="match status" value="1"/>
</dbReference>
<dbReference type="Gene3D" id="3.30.1490.20">
    <property type="entry name" value="ATP-grasp fold, A domain"/>
    <property type="match status" value="1"/>
</dbReference>
<feature type="domain" description="ATP-grasp" evidence="2">
    <location>
        <begin position="140"/>
        <end position="328"/>
    </location>
</feature>
<organism evidence="3 4">
    <name type="scientific">Nonomuraea longicatena</name>
    <dbReference type="NCBI Taxonomy" id="83682"/>
    <lineage>
        <taxon>Bacteria</taxon>
        <taxon>Bacillati</taxon>
        <taxon>Actinomycetota</taxon>
        <taxon>Actinomycetes</taxon>
        <taxon>Streptosporangiales</taxon>
        <taxon>Streptosporangiaceae</taxon>
        <taxon>Nonomuraea</taxon>
    </lineage>
</organism>
<protein>
    <recommendedName>
        <fullName evidence="2">ATP-grasp domain-containing protein</fullName>
    </recommendedName>
</protein>
<evidence type="ECO:0000313" key="3">
    <source>
        <dbReference type="EMBL" id="GAA0924684.1"/>
    </source>
</evidence>
<dbReference type="EMBL" id="BAAAHQ010000011">
    <property type="protein sequence ID" value="GAA0924684.1"/>
    <property type="molecule type" value="Genomic_DNA"/>
</dbReference>
<reference evidence="4" key="1">
    <citation type="journal article" date="2019" name="Int. J. Syst. Evol. Microbiol.">
        <title>The Global Catalogue of Microorganisms (GCM) 10K type strain sequencing project: providing services to taxonomists for standard genome sequencing and annotation.</title>
        <authorList>
            <consortium name="The Broad Institute Genomics Platform"/>
            <consortium name="The Broad Institute Genome Sequencing Center for Infectious Disease"/>
            <person name="Wu L."/>
            <person name="Ma J."/>
        </authorList>
    </citation>
    <scope>NUCLEOTIDE SEQUENCE [LARGE SCALE GENOMIC DNA]</scope>
    <source>
        <strain evidence="4">JCM 11136</strain>
    </source>
</reference>
<evidence type="ECO:0000256" key="1">
    <source>
        <dbReference type="PROSITE-ProRule" id="PRU00409"/>
    </source>
</evidence>
<accession>A0ABP3ZSW4</accession>
<keyword evidence="1" id="KW-0067">ATP-binding</keyword>
<keyword evidence="4" id="KW-1185">Reference proteome</keyword>
<comment type="caution">
    <text evidence="3">The sequence shown here is derived from an EMBL/GenBank/DDBJ whole genome shotgun (WGS) entry which is preliminary data.</text>
</comment>
<sequence length="404" mass="45601">MNLRTPQRCDNSPGHSLPIDRNVPALLIRLDRNPFHHGTLAAIRSLGRLGVEVHAVLDERPGPVARSRFLAGHQTWHPSSFVESLLEAAERIGKRAVVLPLDDISAIRLAEHSRELASAFYLPKQADELPRRLADKHALATICAELGLAHPDTVVVESMRDLRRAAMRFGYPLIAKWAKPWLVSGGGTSVVHTDDQARVLLGQAGDNELLFQRLIPYAPRADWFFHGYFDPDAGCVFEGTGCKDRAYPPAAGLTTLGRWLPNLRVAELAKELAAALRYSGILDMDFRYSARDDRYYLLDFNPRIGAQFRLFRDGNGLDVVRAAHLSLTGRRPPTCRPVYGRVYLVENYDLLRKIVGRRSVRTSARPGWLRSVRRADELAWYSRDDVRPFLQMLKYTALRGLNRR</sequence>
<dbReference type="Proteomes" id="UP001501578">
    <property type="component" value="Unassembled WGS sequence"/>
</dbReference>
<gene>
    <name evidence="3" type="ORF">GCM10009560_25600</name>
</gene>
<keyword evidence="1" id="KW-0547">Nucleotide-binding</keyword>
<proteinExistence type="predicted"/>
<name>A0ABP3ZSW4_9ACTN</name>
<dbReference type="RefSeq" id="WP_343950031.1">
    <property type="nucleotide sequence ID" value="NZ_BAAAHQ010000011.1"/>
</dbReference>
<evidence type="ECO:0000313" key="4">
    <source>
        <dbReference type="Proteomes" id="UP001501578"/>
    </source>
</evidence>
<dbReference type="InterPro" id="IPR011761">
    <property type="entry name" value="ATP-grasp"/>
</dbReference>
<evidence type="ECO:0000259" key="2">
    <source>
        <dbReference type="PROSITE" id="PS50975"/>
    </source>
</evidence>
<dbReference type="SUPFAM" id="SSF56059">
    <property type="entry name" value="Glutathione synthetase ATP-binding domain-like"/>
    <property type="match status" value="1"/>
</dbReference>
<dbReference type="PROSITE" id="PS50975">
    <property type="entry name" value="ATP_GRASP"/>
    <property type="match status" value="1"/>
</dbReference>